<feature type="transmembrane region" description="Helical" evidence="1">
    <location>
        <begin position="21"/>
        <end position="39"/>
    </location>
</feature>
<dbReference type="AlphaFoldDB" id="A0A100XAR7"/>
<proteinExistence type="predicted"/>
<evidence type="ECO:0000313" key="3">
    <source>
        <dbReference type="EMBL" id="GAT13112.1"/>
    </source>
</evidence>
<evidence type="ECO:0000313" key="4">
    <source>
        <dbReference type="Proteomes" id="UP000069654"/>
    </source>
</evidence>
<evidence type="ECO:0000256" key="1">
    <source>
        <dbReference type="SAM" id="Phobius"/>
    </source>
</evidence>
<dbReference type="STRING" id="1797.RMCT_0084"/>
<sequence>MSRPSTAVGPTLRERWRTARWVVLVVSVLAVVAVLGVLLSPPQSGGRMDPEATTPEGAHALVTLLDEQGVEVVTAGTVDEVVDAARPDTLLVLAQLFYLDEDQLRRLDGLPGDRLLIAPSARAREILAPQIRTDGLLTFGGTPDCDMREATRAGDVNFGIAETFTAADDSDVDLTRCYDGAVVRFTDGDRVTTVVGSSGFMSNGALADGGNAALALNLAGTQPRVVWFAPQQPPAESTGDAALSDLIPEHVGWIVWQLIVVVVLLAWWQGRRLGPLVTEPLPVVVRASETVEGRGRLYRSRRARDRAAEALRTGAVQRLVSRLGLQTSATPSEVTLAVAARSGRDPAAVNHVLYGPVPATDADLVTLAHELDDIERQVAQS</sequence>
<dbReference type="OMA" id="HLVWYLP"/>
<accession>A0A100XAR7</accession>
<protein>
    <recommendedName>
        <fullName evidence="2">DUF4350 domain-containing protein</fullName>
    </recommendedName>
</protein>
<reference evidence="3 4" key="1">
    <citation type="journal article" date="2016" name="Genome Announc.">
        <title>Draft Genome Sequences of Five Rapidly Growing Mycobacterium Species, M. thermoresistibile, M. fortuitum subsp. acetamidolyticum, M. canariasense, M. brisbanense, and M. novocastrense.</title>
        <authorList>
            <person name="Katahira K."/>
            <person name="Ogura Y."/>
            <person name="Gotoh Y."/>
            <person name="Hayashi T."/>
        </authorList>
    </citation>
    <scope>NUCLEOTIDE SEQUENCE [LARGE SCALE GENOMIC DNA]</scope>
    <source>
        <strain evidence="3 4">JCM6362</strain>
    </source>
</reference>
<evidence type="ECO:0000259" key="2">
    <source>
        <dbReference type="Pfam" id="PF14258"/>
    </source>
</evidence>
<dbReference type="RefSeq" id="WP_003925236.1">
    <property type="nucleotide sequence ID" value="NZ_BCTB01000001.1"/>
</dbReference>
<keyword evidence="1" id="KW-1133">Transmembrane helix</keyword>
<name>A0A100XAR7_MYCTH</name>
<dbReference type="InterPro" id="IPR025646">
    <property type="entry name" value="DUF4350"/>
</dbReference>
<dbReference type="Proteomes" id="UP000069654">
    <property type="component" value="Unassembled WGS sequence"/>
</dbReference>
<reference evidence="4" key="2">
    <citation type="submission" date="2016-02" db="EMBL/GenBank/DDBJ databases">
        <title>Draft genome sequence of five rapidly growing Mycobacterium species.</title>
        <authorList>
            <person name="Katahira K."/>
            <person name="Gotou Y."/>
            <person name="Iida K."/>
            <person name="Ogura Y."/>
            <person name="Hayashi T."/>
        </authorList>
    </citation>
    <scope>NUCLEOTIDE SEQUENCE [LARGE SCALE GENOMIC DNA]</scope>
    <source>
        <strain evidence="4">JCM6362</strain>
    </source>
</reference>
<dbReference type="EMBL" id="BCTB01000001">
    <property type="protein sequence ID" value="GAT13112.1"/>
    <property type="molecule type" value="Genomic_DNA"/>
</dbReference>
<comment type="caution">
    <text evidence="3">The sequence shown here is derived from an EMBL/GenBank/DDBJ whole genome shotgun (WGS) entry which is preliminary data.</text>
</comment>
<dbReference type="OrthoDB" id="5241668at2"/>
<keyword evidence="1" id="KW-0812">Transmembrane</keyword>
<keyword evidence="1" id="KW-0472">Membrane</keyword>
<organism evidence="3 4">
    <name type="scientific">Mycolicibacterium thermoresistibile</name>
    <name type="common">Mycobacterium thermoresistibile</name>
    <dbReference type="NCBI Taxonomy" id="1797"/>
    <lineage>
        <taxon>Bacteria</taxon>
        <taxon>Bacillati</taxon>
        <taxon>Actinomycetota</taxon>
        <taxon>Actinomycetes</taxon>
        <taxon>Mycobacteriales</taxon>
        <taxon>Mycobacteriaceae</taxon>
        <taxon>Mycolicibacterium</taxon>
    </lineage>
</organism>
<gene>
    <name evidence="3" type="ORF">RMCT_0084</name>
</gene>
<dbReference type="Pfam" id="PF14258">
    <property type="entry name" value="DUF4350"/>
    <property type="match status" value="1"/>
</dbReference>
<feature type="domain" description="DUF4350" evidence="2">
    <location>
        <begin position="52"/>
        <end position="218"/>
    </location>
</feature>